<reference evidence="2 3" key="1">
    <citation type="journal article" date="2023" name="Sci. Data">
        <title>Genome assembly of the Korean intertidal mud-creeper Batillaria attramentaria.</title>
        <authorList>
            <person name="Patra A.K."/>
            <person name="Ho P.T."/>
            <person name="Jun S."/>
            <person name="Lee S.J."/>
            <person name="Kim Y."/>
            <person name="Won Y.J."/>
        </authorList>
    </citation>
    <scope>NUCLEOTIDE SEQUENCE [LARGE SCALE GENOMIC DNA]</scope>
    <source>
        <strain evidence="2">Wonlab-2016</strain>
    </source>
</reference>
<proteinExistence type="predicted"/>
<gene>
    <name evidence="2" type="ORF">BaRGS_00028918</name>
</gene>
<evidence type="ECO:0000313" key="3">
    <source>
        <dbReference type="Proteomes" id="UP001519460"/>
    </source>
</evidence>
<feature type="compositionally biased region" description="Polar residues" evidence="1">
    <location>
        <begin position="59"/>
        <end position="70"/>
    </location>
</feature>
<accession>A0ABD0JY64</accession>
<dbReference type="Proteomes" id="UP001519460">
    <property type="component" value="Unassembled WGS sequence"/>
</dbReference>
<organism evidence="2 3">
    <name type="scientific">Batillaria attramentaria</name>
    <dbReference type="NCBI Taxonomy" id="370345"/>
    <lineage>
        <taxon>Eukaryota</taxon>
        <taxon>Metazoa</taxon>
        <taxon>Spiralia</taxon>
        <taxon>Lophotrochozoa</taxon>
        <taxon>Mollusca</taxon>
        <taxon>Gastropoda</taxon>
        <taxon>Caenogastropoda</taxon>
        <taxon>Sorbeoconcha</taxon>
        <taxon>Cerithioidea</taxon>
        <taxon>Batillariidae</taxon>
        <taxon>Batillaria</taxon>
    </lineage>
</organism>
<dbReference type="AlphaFoldDB" id="A0ABD0JY64"/>
<evidence type="ECO:0000256" key="1">
    <source>
        <dbReference type="SAM" id="MobiDB-lite"/>
    </source>
</evidence>
<evidence type="ECO:0000313" key="2">
    <source>
        <dbReference type="EMBL" id="KAK7479838.1"/>
    </source>
</evidence>
<keyword evidence="3" id="KW-1185">Reference proteome</keyword>
<protein>
    <submittedName>
        <fullName evidence="2">Uncharacterized protein</fullName>
    </submittedName>
</protein>
<name>A0ABD0JY64_9CAEN</name>
<comment type="caution">
    <text evidence="2">The sequence shown here is derived from an EMBL/GenBank/DDBJ whole genome shotgun (WGS) entry which is preliminary data.</text>
</comment>
<feature type="region of interest" description="Disordered" evidence="1">
    <location>
        <begin position="31"/>
        <end position="70"/>
    </location>
</feature>
<sequence>MVCSGGESFTAGRRGLADDLLDLVGAVQSRSTKDRGRDVSLPSNPTSWRAKRAAGQAWVTRTRSAGSNVV</sequence>
<dbReference type="EMBL" id="JACVVK020000294">
    <property type="protein sequence ID" value="KAK7479838.1"/>
    <property type="molecule type" value="Genomic_DNA"/>
</dbReference>